<dbReference type="Pfam" id="PF13520">
    <property type="entry name" value="AA_permease_2"/>
    <property type="match status" value="1"/>
</dbReference>
<feature type="transmembrane region" description="Helical" evidence="9">
    <location>
        <begin position="130"/>
        <end position="149"/>
    </location>
</feature>
<evidence type="ECO:0000256" key="4">
    <source>
        <dbReference type="ARBA" id="ARBA00022475"/>
    </source>
</evidence>
<keyword evidence="7 9" id="KW-0472">Membrane</keyword>
<protein>
    <recommendedName>
        <fullName evidence="3">Arginine/agmatine antiporter</fullName>
    </recommendedName>
</protein>
<evidence type="ECO:0000256" key="3">
    <source>
        <dbReference type="ARBA" id="ARBA00021069"/>
    </source>
</evidence>
<comment type="function">
    <text evidence="8">Major component of the acid-resistance (AR) system allowing enteric pathogens to survive the acidic environment in the stomach. Exchanges extracellular arginine for its intracellular decarboxylation product agmatine (Agm) thereby expelling intracellular protons. Probably undergoes several conformational states in order to translocate the substrate across the membrane; keeps the substrate accessible to only 1 side of the membrane at a time by opening and closing 3 membrane-internal gates.</text>
</comment>
<evidence type="ECO:0000256" key="6">
    <source>
        <dbReference type="ARBA" id="ARBA00022989"/>
    </source>
</evidence>
<evidence type="ECO:0000256" key="5">
    <source>
        <dbReference type="ARBA" id="ARBA00022692"/>
    </source>
</evidence>
<organism evidence="10 11">
    <name type="scientific">Povalibacter uvarum</name>
    <dbReference type="NCBI Taxonomy" id="732238"/>
    <lineage>
        <taxon>Bacteria</taxon>
        <taxon>Pseudomonadati</taxon>
        <taxon>Pseudomonadota</taxon>
        <taxon>Gammaproteobacteria</taxon>
        <taxon>Steroidobacterales</taxon>
        <taxon>Steroidobacteraceae</taxon>
        <taxon>Povalibacter</taxon>
    </lineage>
</organism>
<gene>
    <name evidence="10" type="ORF">HNQ60_002130</name>
</gene>
<feature type="transmembrane region" description="Helical" evidence="9">
    <location>
        <begin position="156"/>
        <end position="179"/>
    </location>
</feature>
<feature type="transmembrane region" description="Helical" evidence="9">
    <location>
        <begin position="21"/>
        <end position="38"/>
    </location>
</feature>
<feature type="transmembrane region" description="Helical" evidence="9">
    <location>
        <begin position="407"/>
        <end position="427"/>
    </location>
</feature>
<proteinExistence type="inferred from homology"/>
<feature type="transmembrane region" description="Helical" evidence="9">
    <location>
        <begin position="380"/>
        <end position="401"/>
    </location>
</feature>
<feature type="transmembrane region" description="Helical" evidence="9">
    <location>
        <begin position="199"/>
        <end position="218"/>
    </location>
</feature>
<dbReference type="RefSeq" id="WP_184331416.1">
    <property type="nucleotide sequence ID" value="NZ_JACHHZ010000002.1"/>
</dbReference>
<feature type="transmembrane region" description="Helical" evidence="9">
    <location>
        <begin position="277"/>
        <end position="304"/>
    </location>
</feature>
<feature type="transmembrane region" description="Helical" evidence="9">
    <location>
        <begin position="50"/>
        <end position="68"/>
    </location>
</feature>
<feature type="transmembrane region" description="Helical" evidence="9">
    <location>
        <begin position="230"/>
        <end position="257"/>
    </location>
</feature>
<dbReference type="Gene3D" id="1.20.1740.10">
    <property type="entry name" value="Amino acid/polyamine transporter I"/>
    <property type="match status" value="1"/>
</dbReference>
<evidence type="ECO:0000313" key="11">
    <source>
        <dbReference type="Proteomes" id="UP000588068"/>
    </source>
</evidence>
<keyword evidence="6 9" id="KW-1133">Transmembrane helix</keyword>
<dbReference type="InterPro" id="IPR002293">
    <property type="entry name" value="AA/rel_permease1"/>
</dbReference>
<evidence type="ECO:0000256" key="9">
    <source>
        <dbReference type="SAM" id="Phobius"/>
    </source>
</evidence>
<dbReference type="EMBL" id="JACHHZ010000002">
    <property type="protein sequence ID" value="MBB6093252.1"/>
    <property type="molecule type" value="Genomic_DNA"/>
</dbReference>
<evidence type="ECO:0000256" key="1">
    <source>
        <dbReference type="ARBA" id="ARBA00004651"/>
    </source>
</evidence>
<dbReference type="GO" id="GO:0022857">
    <property type="term" value="F:transmembrane transporter activity"/>
    <property type="evidence" value="ECO:0007669"/>
    <property type="project" value="InterPro"/>
</dbReference>
<comment type="subcellular location">
    <subcellularLocation>
        <location evidence="1">Cell membrane</location>
        <topology evidence="1">Multi-pass membrane protein</topology>
    </subcellularLocation>
</comment>
<sequence length="430" mass="45428">MTSQASSPDSTLIRGIGRWDFVALFINSIVGAGIFGLPSRVDALIGPYSILAYLLCAVLVLLIIWCFAEAGSRFTGTGGPYLYATEAFGPTVGFQIGWLMWLSRVASFAALSNLFINYLGHFWPDAVMPVPRAVLLTSITMLFAVINVTGVRNGALLADLFTIGKIVPLILFVAAGLFFVQPANFEVTDVHVDYTSFSAAVFLLVFAFTGFEAAVIPGGEIKDPQRTLPFGAMVAFAIIAPLYILIQIVCTGTLPGLDQSERPLADSASSFLGNAGGALMAATALVSIAGTLNGLMLAAPRILFAMAERGQLPSALSQPQPRFRTPHIAIVATAAVMLAFTLAGTFVGLVAIATLARLTTFAATCAAVPKLRRMHPDQPAAFVVPGGMISVVLALLLIAWLLTSSSLQETITVSVVLLVGLAIQFAMQRR</sequence>
<accession>A0A841HMD4</accession>
<feature type="transmembrane region" description="Helical" evidence="9">
    <location>
        <begin position="325"/>
        <end position="343"/>
    </location>
</feature>
<keyword evidence="11" id="KW-1185">Reference proteome</keyword>
<reference evidence="10 11" key="1">
    <citation type="submission" date="2020-08" db="EMBL/GenBank/DDBJ databases">
        <title>Genomic Encyclopedia of Type Strains, Phase IV (KMG-IV): sequencing the most valuable type-strain genomes for metagenomic binning, comparative biology and taxonomic classification.</title>
        <authorList>
            <person name="Goeker M."/>
        </authorList>
    </citation>
    <scope>NUCLEOTIDE SEQUENCE [LARGE SCALE GENOMIC DNA]</scope>
    <source>
        <strain evidence="10 11">DSM 26723</strain>
    </source>
</reference>
<evidence type="ECO:0000256" key="8">
    <source>
        <dbReference type="ARBA" id="ARBA00045636"/>
    </source>
</evidence>
<dbReference type="PIRSF" id="PIRSF006060">
    <property type="entry name" value="AA_transporter"/>
    <property type="match status" value="1"/>
</dbReference>
<dbReference type="InterPro" id="IPR050367">
    <property type="entry name" value="APC_superfamily"/>
</dbReference>
<dbReference type="AlphaFoldDB" id="A0A841HMD4"/>
<evidence type="ECO:0000256" key="2">
    <source>
        <dbReference type="ARBA" id="ARBA00008220"/>
    </source>
</evidence>
<dbReference type="Proteomes" id="UP000588068">
    <property type="component" value="Unassembled WGS sequence"/>
</dbReference>
<keyword evidence="4" id="KW-1003">Cell membrane</keyword>
<comment type="caution">
    <text evidence="10">The sequence shown here is derived from an EMBL/GenBank/DDBJ whole genome shotgun (WGS) entry which is preliminary data.</text>
</comment>
<evidence type="ECO:0000256" key="7">
    <source>
        <dbReference type="ARBA" id="ARBA00023136"/>
    </source>
</evidence>
<name>A0A841HMD4_9GAMM</name>
<dbReference type="PANTHER" id="PTHR42770:SF18">
    <property type="entry name" value="ARGININE_AGMATINE ANTIPORTER"/>
    <property type="match status" value="1"/>
</dbReference>
<keyword evidence="5 9" id="KW-0812">Transmembrane</keyword>
<comment type="similarity">
    <text evidence="2">Belongs to the amino acid-polyamine-organocation (APC) superfamily. Basic amino acid/polyamine antiporter (APA) (TC 2.A.3.2) family.</text>
</comment>
<evidence type="ECO:0000313" key="10">
    <source>
        <dbReference type="EMBL" id="MBB6093252.1"/>
    </source>
</evidence>
<dbReference type="PANTHER" id="PTHR42770">
    <property type="entry name" value="AMINO ACID TRANSPORTER-RELATED"/>
    <property type="match status" value="1"/>
</dbReference>
<dbReference type="GO" id="GO:0005886">
    <property type="term" value="C:plasma membrane"/>
    <property type="evidence" value="ECO:0007669"/>
    <property type="project" value="UniProtKB-SubCell"/>
</dbReference>